<comment type="caution">
    <text evidence="1">The sequence shown here is derived from an EMBL/GenBank/DDBJ whole genome shotgun (WGS) entry which is preliminary data.</text>
</comment>
<reference evidence="1 2" key="1">
    <citation type="submission" date="2018-02" db="EMBL/GenBank/DDBJ databases">
        <title>Comparative genomes isolates from brazilian mangrove.</title>
        <authorList>
            <person name="Araujo J.E."/>
            <person name="Taketani R.G."/>
            <person name="Silva M.C.P."/>
            <person name="Loureco M.V."/>
            <person name="Andreote F.D."/>
        </authorList>
    </citation>
    <scope>NUCLEOTIDE SEQUENCE [LARGE SCALE GENOMIC DNA]</scope>
    <source>
        <strain evidence="1 2">Hex-1 MGV</strain>
    </source>
</reference>
<dbReference type="AlphaFoldDB" id="A0A2S8F976"/>
<proteinExistence type="predicted"/>
<protein>
    <submittedName>
        <fullName evidence="1">Uncharacterized protein</fullName>
    </submittedName>
</protein>
<organism evidence="1 2">
    <name type="scientific">Blastopirellula marina</name>
    <dbReference type="NCBI Taxonomy" id="124"/>
    <lineage>
        <taxon>Bacteria</taxon>
        <taxon>Pseudomonadati</taxon>
        <taxon>Planctomycetota</taxon>
        <taxon>Planctomycetia</taxon>
        <taxon>Pirellulales</taxon>
        <taxon>Pirellulaceae</taxon>
        <taxon>Blastopirellula</taxon>
    </lineage>
</organism>
<accession>A0A2S8F976</accession>
<sequence length="89" mass="9688">MTDKRFPSMNSVLNAATLGYLDGLCVALGLVWTEAGMGYSISTRSGEHHLVLAQFSPSMFSGSADDDEFERCLEIVCLLKDLSKRKGTP</sequence>
<evidence type="ECO:0000313" key="1">
    <source>
        <dbReference type="EMBL" id="PQO28484.1"/>
    </source>
</evidence>
<gene>
    <name evidence="1" type="ORF">C5Y83_28145</name>
</gene>
<dbReference type="Proteomes" id="UP000238322">
    <property type="component" value="Unassembled WGS sequence"/>
</dbReference>
<evidence type="ECO:0000313" key="2">
    <source>
        <dbReference type="Proteomes" id="UP000238322"/>
    </source>
</evidence>
<name>A0A2S8F976_9BACT</name>
<dbReference type="EMBL" id="PUHY01000016">
    <property type="protein sequence ID" value="PQO28484.1"/>
    <property type="molecule type" value="Genomic_DNA"/>
</dbReference>